<dbReference type="EMBL" id="JAYKXH010000005">
    <property type="protein sequence ID" value="KAK7168827.1"/>
    <property type="molecule type" value="Genomic_DNA"/>
</dbReference>
<proteinExistence type="predicted"/>
<dbReference type="InterPro" id="IPR036179">
    <property type="entry name" value="Ig-like_dom_sf"/>
</dbReference>
<evidence type="ECO:0000313" key="12">
    <source>
        <dbReference type="EMBL" id="KAK7168827.1"/>
    </source>
</evidence>
<organism evidence="12 13">
    <name type="scientific">Phoxinus phoxinus</name>
    <name type="common">Eurasian minnow</name>
    <dbReference type="NCBI Taxonomy" id="58324"/>
    <lineage>
        <taxon>Eukaryota</taxon>
        <taxon>Metazoa</taxon>
        <taxon>Chordata</taxon>
        <taxon>Craniata</taxon>
        <taxon>Vertebrata</taxon>
        <taxon>Euteleostomi</taxon>
        <taxon>Actinopterygii</taxon>
        <taxon>Neopterygii</taxon>
        <taxon>Teleostei</taxon>
        <taxon>Ostariophysi</taxon>
        <taxon>Cypriniformes</taxon>
        <taxon>Leuciscidae</taxon>
        <taxon>Phoxininae</taxon>
        <taxon>Phoxinus</taxon>
    </lineage>
</organism>
<dbReference type="Proteomes" id="UP001364617">
    <property type="component" value="Unassembled WGS sequence"/>
</dbReference>
<dbReference type="GO" id="GO:0009897">
    <property type="term" value="C:external side of plasma membrane"/>
    <property type="evidence" value="ECO:0007669"/>
    <property type="project" value="TreeGrafter"/>
</dbReference>
<dbReference type="PANTHER" id="PTHR11494:SF8">
    <property type="entry name" value="CYTOTOXIC T-LYMPHOCYTE PROTEIN 4"/>
    <property type="match status" value="1"/>
</dbReference>
<keyword evidence="4 9" id="KW-1133">Transmembrane helix</keyword>
<evidence type="ECO:0000256" key="9">
    <source>
        <dbReference type="SAM" id="Phobius"/>
    </source>
</evidence>
<keyword evidence="13" id="KW-1185">Reference proteome</keyword>
<keyword evidence="2 9" id="KW-0812">Transmembrane</keyword>
<gene>
    <name evidence="12" type="ORF">R3I93_004969</name>
</gene>
<dbReference type="PANTHER" id="PTHR11494">
    <property type="entry name" value="CYTOTOXIC T-LYMPHOCYTE PROTEIN"/>
    <property type="match status" value="1"/>
</dbReference>
<accession>A0AAN9DCZ4</accession>
<evidence type="ECO:0000256" key="8">
    <source>
        <dbReference type="ARBA" id="ARBA00023319"/>
    </source>
</evidence>
<dbReference type="InterPro" id="IPR013106">
    <property type="entry name" value="Ig_V-set"/>
</dbReference>
<evidence type="ECO:0000256" key="10">
    <source>
        <dbReference type="SAM" id="SignalP"/>
    </source>
</evidence>
<evidence type="ECO:0000256" key="4">
    <source>
        <dbReference type="ARBA" id="ARBA00022989"/>
    </source>
</evidence>
<comment type="subcellular location">
    <subcellularLocation>
        <location evidence="1">Membrane</location>
        <topology evidence="1">Single-pass type I membrane protein</topology>
    </subcellularLocation>
</comment>
<dbReference type="SUPFAM" id="SSF48726">
    <property type="entry name" value="Immunoglobulin"/>
    <property type="match status" value="1"/>
</dbReference>
<comment type="caution">
    <text evidence="12">The sequence shown here is derived from an EMBL/GenBank/DDBJ whole genome shotgun (WGS) entry which is preliminary data.</text>
</comment>
<evidence type="ECO:0000259" key="11">
    <source>
        <dbReference type="Pfam" id="PF07686"/>
    </source>
</evidence>
<reference evidence="12 13" key="1">
    <citation type="submission" date="2024-02" db="EMBL/GenBank/DDBJ databases">
        <title>Chromosome-level genome assembly of the Eurasian Minnow (Phoxinus phoxinus).</title>
        <authorList>
            <person name="Oriowo T.O."/>
            <person name="Martin S."/>
            <person name="Stange M."/>
            <person name="Chrysostomakis Y."/>
            <person name="Brown T."/>
            <person name="Winkler S."/>
            <person name="Kukowka S."/>
            <person name="Myers E.W."/>
            <person name="Bohne A."/>
        </authorList>
    </citation>
    <scope>NUCLEOTIDE SEQUENCE [LARGE SCALE GENOMIC DNA]</scope>
    <source>
        <strain evidence="12">ZFMK-TIS-60720</strain>
        <tissue evidence="12">Whole Organism</tissue>
    </source>
</reference>
<keyword evidence="8" id="KW-0393">Immunoglobulin domain</keyword>
<evidence type="ECO:0000256" key="3">
    <source>
        <dbReference type="ARBA" id="ARBA00022729"/>
    </source>
</evidence>
<feature type="chain" id="PRO_5042819905" description="Immunoglobulin V-set domain-containing protein" evidence="10">
    <location>
        <begin position="19"/>
        <end position="207"/>
    </location>
</feature>
<evidence type="ECO:0000256" key="6">
    <source>
        <dbReference type="ARBA" id="ARBA00023157"/>
    </source>
</evidence>
<dbReference type="AlphaFoldDB" id="A0AAN9DCZ4"/>
<feature type="transmembrane region" description="Helical" evidence="9">
    <location>
        <begin position="167"/>
        <end position="188"/>
    </location>
</feature>
<dbReference type="Gene3D" id="2.60.40.10">
    <property type="entry name" value="Immunoglobulins"/>
    <property type="match status" value="1"/>
</dbReference>
<keyword evidence="3 10" id="KW-0732">Signal</keyword>
<dbReference type="GO" id="GO:0042129">
    <property type="term" value="P:regulation of T cell proliferation"/>
    <property type="evidence" value="ECO:0007669"/>
    <property type="project" value="InterPro"/>
</dbReference>
<keyword evidence="6" id="KW-1015">Disulfide bond</keyword>
<evidence type="ECO:0000256" key="7">
    <source>
        <dbReference type="ARBA" id="ARBA00023180"/>
    </source>
</evidence>
<name>A0AAN9DCZ4_9TELE</name>
<evidence type="ECO:0000256" key="1">
    <source>
        <dbReference type="ARBA" id="ARBA00004479"/>
    </source>
</evidence>
<dbReference type="GO" id="GO:0050852">
    <property type="term" value="P:T cell receptor signaling pathway"/>
    <property type="evidence" value="ECO:0007669"/>
    <property type="project" value="TreeGrafter"/>
</dbReference>
<keyword evidence="5 9" id="KW-0472">Membrane</keyword>
<protein>
    <recommendedName>
        <fullName evidence="11">Immunoglobulin V-set domain-containing protein</fullName>
    </recommendedName>
</protein>
<feature type="domain" description="Immunoglobulin V-set" evidence="11">
    <location>
        <begin position="26"/>
        <end position="121"/>
    </location>
</feature>
<evidence type="ECO:0000256" key="5">
    <source>
        <dbReference type="ARBA" id="ARBA00023136"/>
    </source>
</evidence>
<evidence type="ECO:0000313" key="13">
    <source>
        <dbReference type="Proteomes" id="UP001364617"/>
    </source>
</evidence>
<sequence>MIITLIITVILYIPLGFALRVSQPYRVEGKEGEVPLHCSISIKLRPEEMQISLYKGLHGQEKICSSFVNLSEPYFTTDGRVNCRGNISSGRVDMIITGLRGEDTDLYRCEIEILFPPPYLRGVGNGSLVYIQETPNCPTASTVSQSQNQRQTSEWEAVKNNVGPLPLLYAILIITSCSFILQVVICKWRASSSMAPMLSQKESYMKF</sequence>
<dbReference type="InterPro" id="IPR013783">
    <property type="entry name" value="Ig-like_fold"/>
</dbReference>
<keyword evidence="7" id="KW-0325">Glycoprotein</keyword>
<dbReference type="Pfam" id="PF07686">
    <property type="entry name" value="V-set"/>
    <property type="match status" value="1"/>
</dbReference>
<evidence type="ECO:0000256" key="2">
    <source>
        <dbReference type="ARBA" id="ARBA00022692"/>
    </source>
</evidence>
<dbReference type="InterPro" id="IPR040216">
    <property type="entry name" value="CTLA4/CD28"/>
</dbReference>
<feature type="signal peptide" evidence="10">
    <location>
        <begin position="1"/>
        <end position="18"/>
    </location>
</feature>